<accession>A0ABQ1ZFI1</accession>
<dbReference type="Proteomes" id="UP000652153">
    <property type="component" value="Unassembled WGS sequence"/>
</dbReference>
<keyword evidence="3" id="KW-1185">Reference proteome</keyword>
<name>A0ABQ1ZFI1_9BACL</name>
<evidence type="ECO:0008006" key="4">
    <source>
        <dbReference type="Google" id="ProtNLM"/>
    </source>
</evidence>
<comment type="caution">
    <text evidence="2">The sequence shown here is derived from an EMBL/GenBank/DDBJ whole genome shotgun (WGS) entry which is preliminary data.</text>
</comment>
<organism evidence="2 3">
    <name type="scientific">Paenibacillus silvae</name>
    <dbReference type="NCBI Taxonomy" id="1325358"/>
    <lineage>
        <taxon>Bacteria</taxon>
        <taxon>Bacillati</taxon>
        <taxon>Bacillota</taxon>
        <taxon>Bacilli</taxon>
        <taxon>Bacillales</taxon>
        <taxon>Paenibacillaceae</taxon>
        <taxon>Paenibacillus</taxon>
    </lineage>
</organism>
<evidence type="ECO:0000256" key="1">
    <source>
        <dbReference type="SAM" id="SignalP"/>
    </source>
</evidence>
<sequence>MKKASTILMAFLLCFSSLTLSKVYGEDTDSNLNAELLSKIGYSQENSLTTITTDITKYAQLGFSSEEVEELTNETIDYLDNIDGELIGADRKYMEFRPNGTVEEISEQDFEKHEVEKKLQQQVENYFSTNSICTITQSGCRDNEITSNWMQLTTTISKINNTNPQEYLIKHDFKWLKTPFYKYKDAVGVAHHTSLTPIQNSEYLTYSLDSYYSRNIIIGAGPWTSEGIKNIHYGSANDKTGGIGFEFPLQNDSASLVNGKQHRYENHRGTVLYRAIRNNSSFTHGDLSGHYIHTESGISGSLGVDAKGTGSFSITPTVKQDAAIQTGVSFKY</sequence>
<reference evidence="3" key="1">
    <citation type="journal article" date="2019" name="Int. J. Syst. Evol. Microbiol.">
        <title>The Global Catalogue of Microorganisms (GCM) 10K type strain sequencing project: providing services to taxonomists for standard genome sequencing and annotation.</title>
        <authorList>
            <consortium name="The Broad Institute Genomics Platform"/>
            <consortium name="The Broad Institute Genome Sequencing Center for Infectious Disease"/>
            <person name="Wu L."/>
            <person name="Ma J."/>
        </authorList>
    </citation>
    <scope>NUCLEOTIDE SEQUENCE [LARGE SCALE GENOMIC DNA]</scope>
    <source>
        <strain evidence="3">CGMCC 1.12770</strain>
    </source>
</reference>
<keyword evidence="1" id="KW-0732">Signal</keyword>
<proteinExistence type="predicted"/>
<evidence type="ECO:0000313" key="3">
    <source>
        <dbReference type="Proteomes" id="UP000652153"/>
    </source>
</evidence>
<dbReference type="EMBL" id="BMFU01000006">
    <property type="protein sequence ID" value="GGH63589.1"/>
    <property type="molecule type" value="Genomic_DNA"/>
</dbReference>
<dbReference type="RefSeq" id="WP_188593655.1">
    <property type="nucleotide sequence ID" value="NZ_BMFU01000006.1"/>
</dbReference>
<feature type="signal peptide" evidence="1">
    <location>
        <begin position="1"/>
        <end position="21"/>
    </location>
</feature>
<evidence type="ECO:0000313" key="2">
    <source>
        <dbReference type="EMBL" id="GGH63589.1"/>
    </source>
</evidence>
<gene>
    <name evidence="2" type="ORF">GCM10008014_41140</name>
</gene>
<protein>
    <recommendedName>
        <fullName evidence="4">Bacterial toxin 44 domain-containing protein</fullName>
    </recommendedName>
</protein>
<feature type="chain" id="PRO_5046730780" description="Bacterial toxin 44 domain-containing protein" evidence="1">
    <location>
        <begin position="22"/>
        <end position="332"/>
    </location>
</feature>